<gene>
    <name evidence="2" type="ORF">F0562_005522</name>
</gene>
<name>A0A5J5AKS5_9ASTE</name>
<keyword evidence="3" id="KW-1185">Reference proteome</keyword>
<dbReference type="PANTHER" id="PTHR34064">
    <property type="entry name" value="OS04G0672300 PROTEIN"/>
    <property type="match status" value="1"/>
</dbReference>
<dbReference type="EMBL" id="CM018043">
    <property type="protein sequence ID" value="KAA8530854.1"/>
    <property type="molecule type" value="Genomic_DNA"/>
</dbReference>
<feature type="transmembrane region" description="Helical" evidence="1">
    <location>
        <begin position="186"/>
        <end position="206"/>
    </location>
</feature>
<keyword evidence="1" id="KW-1133">Transmembrane helix</keyword>
<evidence type="ECO:0000313" key="3">
    <source>
        <dbReference type="Proteomes" id="UP000325577"/>
    </source>
</evidence>
<sequence length="219" mass="24843">MAVNSCEECNLKVQTGIVSPSNCIEFICGQDTYNISVLSDEGTTNLQCELQLALLSPLEVPNPFKSQTCLDAQLNCQNYIDLRMENVDVYSPCIVDIDIEKGHSEIFETNDETVEKLKTDGPLLKALQRQIRLQIGEKFMQLLMNHELMLPKFISKDKSTTERVHDTNNNRLRKYKRSASFNSRKVVLLFSVLSSMGTMVLIYLTLRIRQQIGDGFVLG</sequence>
<proteinExistence type="predicted"/>
<reference evidence="2 3" key="1">
    <citation type="submission" date="2019-09" db="EMBL/GenBank/DDBJ databases">
        <title>A chromosome-level genome assembly of the Chinese tupelo Nyssa sinensis.</title>
        <authorList>
            <person name="Yang X."/>
            <person name="Kang M."/>
            <person name="Yang Y."/>
            <person name="Xiong H."/>
            <person name="Wang M."/>
            <person name="Zhang Z."/>
            <person name="Wang Z."/>
            <person name="Wu H."/>
            <person name="Ma T."/>
            <person name="Liu J."/>
            <person name="Xi Z."/>
        </authorList>
    </citation>
    <scope>NUCLEOTIDE SEQUENCE [LARGE SCALE GENOMIC DNA]</scope>
    <source>
        <strain evidence="2">J267</strain>
        <tissue evidence="2">Leaf</tissue>
    </source>
</reference>
<keyword evidence="1" id="KW-0472">Membrane</keyword>
<protein>
    <submittedName>
        <fullName evidence="2">Uncharacterized protein</fullName>
    </submittedName>
</protein>
<organism evidence="2 3">
    <name type="scientific">Nyssa sinensis</name>
    <dbReference type="NCBI Taxonomy" id="561372"/>
    <lineage>
        <taxon>Eukaryota</taxon>
        <taxon>Viridiplantae</taxon>
        <taxon>Streptophyta</taxon>
        <taxon>Embryophyta</taxon>
        <taxon>Tracheophyta</taxon>
        <taxon>Spermatophyta</taxon>
        <taxon>Magnoliopsida</taxon>
        <taxon>eudicotyledons</taxon>
        <taxon>Gunneridae</taxon>
        <taxon>Pentapetalae</taxon>
        <taxon>asterids</taxon>
        <taxon>Cornales</taxon>
        <taxon>Nyssaceae</taxon>
        <taxon>Nyssa</taxon>
    </lineage>
</organism>
<evidence type="ECO:0000256" key="1">
    <source>
        <dbReference type="SAM" id="Phobius"/>
    </source>
</evidence>
<dbReference type="AlphaFoldDB" id="A0A5J5AKS5"/>
<dbReference type="PANTHER" id="PTHR34064:SF5">
    <property type="entry name" value="PROTEIN, PUTATIVE-RELATED"/>
    <property type="match status" value="1"/>
</dbReference>
<evidence type="ECO:0000313" key="2">
    <source>
        <dbReference type="EMBL" id="KAA8530854.1"/>
    </source>
</evidence>
<dbReference type="Proteomes" id="UP000325577">
    <property type="component" value="Linkage Group LG2"/>
</dbReference>
<accession>A0A5J5AKS5</accession>
<dbReference type="OrthoDB" id="1911818at2759"/>
<keyword evidence="1" id="KW-0812">Transmembrane</keyword>